<dbReference type="Gene3D" id="3.20.10.10">
    <property type="entry name" value="D-amino Acid Aminotransferase, subunit A, domain 2"/>
    <property type="match status" value="1"/>
</dbReference>
<evidence type="ECO:0000256" key="9">
    <source>
        <dbReference type="ARBA" id="ARBA00022898"/>
    </source>
</evidence>
<evidence type="ECO:0000256" key="13">
    <source>
        <dbReference type="ARBA" id="ARBA00049229"/>
    </source>
</evidence>
<comment type="similarity">
    <text evidence="6">Belongs to the class-IV pyridoxal-phosphate-dependent aminotransferase family.</text>
</comment>
<evidence type="ECO:0000256" key="8">
    <source>
        <dbReference type="ARBA" id="ARBA00014472"/>
    </source>
</evidence>
<evidence type="ECO:0000256" key="4">
    <source>
        <dbReference type="ARBA" id="ARBA00004931"/>
    </source>
</evidence>
<comment type="caution">
    <text evidence="14">The sequence shown here is derived from an EMBL/GenBank/DDBJ whole genome shotgun (WGS) entry which is preliminary data.</text>
</comment>
<protein>
    <recommendedName>
        <fullName evidence="8">Probable branched-chain-amino-acid aminotransferase</fullName>
        <ecNumber evidence="7">2.6.1.42</ecNumber>
    </recommendedName>
</protein>
<keyword evidence="10" id="KW-0028">Amino-acid biosynthesis</keyword>
<dbReference type="EC" id="2.6.1.42" evidence="7"/>
<comment type="function">
    <text evidence="2">Acts on leucine, isoleucine and valine.</text>
</comment>
<dbReference type="InterPro" id="IPR043131">
    <property type="entry name" value="BCAT-like_N"/>
</dbReference>
<reference evidence="14" key="2">
    <citation type="journal article" date="2021" name="Syst. Appl. Microbiol.">
        <title>Roseomonas hellenica sp. nov., isolated from roots of wild-growing Alkanna tinctoria.</title>
        <authorList>
            <person name="Rat A."/>
            <person name="Naranjo H.D."/>
            <person name="Lebbe L."/>
            <person name="Cnockaert M."/>
            <person name="Krigas N."/>
            <person name="Grigoriadou K."/>
            <person name="Maloupa E."/>
            <person name="Willems A."/>
        </authorList>
    </citation>
    <scope>NUCLEOTIDE SEQUENCE</scope>
    <source>
        <strain evidence="14">LMG 31228</strain>
    </source>
</reference>
<comment type="catalytic activity">
    <reaction evidence="13">
        <text>L-leucine + 2-oxoglutarate = 4-methyl-2-oxopentanoate + L-glutamate</text>
        <dbReference type="Rhea" id="RHEA:18321"/>
        <dbReference type="ChEBI" id="CHEBI:16810"/>
        <dbReference type="ChEBI" id="CHEBI:17865"/>
        <dbReference type="ChEBI" id="CHEBI:29985"/>
        <dbReference type="ChEBI" id="CHEBI:57427"/>
        <dbReference type="EC" id="2.6.1.42"/>
    </reaction>
</comment>
<evidence type="ECO:0000256" key="1">
    <source>
        <dbReference type="ARBA" id="ARBA00001933"/>
    </source>
</evidence>
<evidence type="ECO:0000256" key="7">
    <source>
        <dbReference type="ARBA" id="ARBA00013053"/>
    </source>
</evidence>
<evidence type="ECO:0000256" key="10">
    <source>
        <dbReference type="ARBA" id="ARBA00023304"/>
    </source>
</evidence>
<sequence>MDQATGVTSGYRGVAYVDGAFVPAEEAKISVFDYGFSRSDVTYDVVHVWDGRFFRLEQHLDRFAASMASLRMTPQLDRDGLRQVLMECVGRSGLRDAFVAMICTRGRPPQGSRDLRLCRNNLIAYAVPFVWVVAPDRQVSGISAIISSIPRIGAESVDPTVKNYHWLDLDRSLFEAYDRGADTAILLAPDGSVAEGPGFNVFIVRDGRVITPDAGALEGITRRTILDICAERGIPAEVRRVSRDELLDADEIFTCTTAGGVMPVVRIEDRILGNGAPGPLSMTLRELYWVRHADAAETTPVPYPPGLDAAEAPGSLASGRALIPATTPR</sequence>
<evidence type="ECO:0000313" key="14">
    <source>
        <dbReference type="EMBL" id="MBR0682795.1"/>
    </source>
</evidence>
<reference evidence="14" key="1">
    <citation type="submission" date="2020-01" db="EMBL/GenBank/DDBJ databases">
        <authorList>
            <person name="Rat A."/>
        </authorList>
    </citation>
    <scope>NUCLEOTIDE SEQUENCE</scope>
    <source>
        <strain evidence="14">LMG 31228</strain>
    </source>
</reference>
<name>A0A9X9XGF9_9PROT</name>
<evidence type="ECO:0000256" key="3">
    <source>
        <dbReference type="ARBA" id="ARBA00004824"/>
    </source>
</evidence>
<comment type="cofactor">
    <cofactor evidence="1">
        <name>pyridoxal 5'-phosphate</name>
        <dbReference type="ChEBI" id="CHEBI:597326"/>
    </cofactor>
</comment>
<dbReference type="RefSeq" id="WP_211848336.1">
    <property type="nucleotide sequence ID" value="NZ_JAAEDL010000023.1"/>
</dbReference>
<dbReference type="Proteomes" id="UP001138709">
    <property type="component" value="Unassembled WGS sequence"/>
</dbReference>
<keyword evidence="15" id="KW-1185">Reference proteome</keyword>
<organism evidence="14 15">
    <name type="scientific">Neoroseomonas eburnea</name>
    <dbReference type="NCBI Taxonomy" id="1346889"/>
    <lineage>
        <taxon>Bacteria</taxon>
        <taxon>Pseudomonadati</taxon>
        <taxon>Pseudomonadota</taxon>
        <taxon>Alphaproteobacteria</taxon>
        <taxon>Acetobacterales</taxon>
        <taxon>Acetobacteraceae</taxon>
        <taxon>Neoroseomonas</taxon>
    </lineage>
</organism>
<dbReference type="InterPro" id="IPR036038">
    <property type="entry name" value="Aminotransferase-like"/>
</dbReference>
<evidence type="ECO:0000256" key="2">
    <source>
        <dbReference type="ARBA" id="ARBA00003109"/>
    </source>
</evidence>
<comment type="pathway">
    <text evidence="3">Amino-acid biosynthesis; L-isoleucine biosynthesis; L-isoleucine from 2-oxobutanoate: step 4/4.</text>
</comment>
<dbReference type="SUPFAM" id="SSF56752">
    <property type="entry name" value="D-aminoacid aminotransferase-like PLP-dependent enzymes"/>
    <property type="match status" value="1"/>
</dbReference>
<comment type="catalytic activity">
    <reaction evidence="11">
        <text>L-valine + 2-oxoglutarate = 3-methyl-2-oxobutanoate + L-glutamate</text>
        <dbReference type="Rhea" id="RHEA:24813"/>
        <dbReference type="ChEBI" id="CHEBI:11851"/>
        <dbReference type="ChEBI" id="CHEBI:16810"/>
        <dbReference type="ChEBI" id="CHEBI:29985"/>
        <dbReference type="ChEBI" id="CHEBI:57762"/>
        <dbReference type="EC" id="2.6.1.42"/>
    </reaction>
</comment>
<evidence type="ECO:0000256" key="12">
    <source>
        <dbReference type="ARBA" id="ARBA00048798"/>
    </source>
</evidence>
<dbReference type="GO" id="GO:0008652">
    <property type="term" value="P:amino acid biosynthetic process"/>
    <property type="evidence" value="ECO:0007669"/>
    <property type="project" value="UniProtKB-ARBA"/>
</dbReference>
<proteinExistence type="inferred from homology"/>
<keyword evidence="10" id="KW-0100">Branched-chain amino acid biosynthesis</keyword>
<dbReference type="GO" id="GO:0009082">
    <property type="term" value="P:branched-chain amino acid biosynthetic process"/>
    <property type="evidence" value="ECO:0007669"/>
    <property type="project" value="UniProtKB-KW"/>
</dbReference>
<dbReference type="GO" id="GO:0004084">
    <property type="term" value="F:branched-chain-amino-acid transaminase activity"/>
    <property type="evidence" value="ECO:0007669"/>
    <property type="project" value="UniProtKB-EC"/>
</dbReference>
<comment type="pathway">
    <text evidence="5">Amino-acid biosynthesis; L-leucine biosynthesis; L-leucine from 3-methyl-2-oxobutanoate: step 4/4.</text>
</comment>
<comment type="catalytic activity">
    <reaction evidence="12">
        <text>L-isoleucine + 2-oxoglutarate = (S)-3-methyl-2-oxopentanoate + L-glutamate</text>
        <dbReference type="Rhea" id="RHEA:24801"/>
        <dbReference type="ChEBI" id="CHEBI:16810"/>
        <dbReference type="ChEBI" id="CHEBI:29985"/>
        <dbReference type="ChEBI" id="CHEBI:35146"/>
        <dbReference type="ChEBI" id="CHEBI:58045"/>
        <dbReference type="EC" id="2.6.1.42"/>
    </reaction>
</comment>
<keyword evidence="14" id="KW-0032">Aminotransferase</keyword>
<dbReference type="PANTHER" id="PTHR42743:SF11">
    <property type="entry name" value="AMINODEOXYCHORISMATE LYASE"/>
    <property type="match status" value="1"/>
</dbReference>
<dbReference type="Pfam" id="PF01063">
    <property type="entry name" value="Aminotran_4"/>
    <property type="match status" value="1"/>
</dbReference>
<dbReference type="InterPro" id="IPR043132">
    <property type="entry name" value="BCAT-like_C"/>
</dbReference>
<dbReference type="PANTHER" id="PTHR42743">
    <property type="entry name" value="AMINO-ACID AMINOTRANSFERASE"/>
    <property type="match status" value="1"/>
</dbReference>
<dbReference type="InterPro" id="IPR050571">
    <property type="entry name" value="Class-IV_PLP-Dep_Aminotrnsfr"/>
</dbReference>
<dbReference type="InterPro" id="IPR001544">
    <property type="entry name" value="Aminotrans_IV"/>
</dbReference>
<dbReference type="EMBL" id="JAAEDL010000023">
    <property type="protein sequence ID" value="MBR0682795.1"/>
    <property type="molecule type" value="Genomic_DNA"/>
</dbReference>
<accession>A0A9X9XGF9</accession>
<comment type="pathway">
    <text evidence="4">Amino-acid biosynthesis; L-valine biosynthesis; L-valine from pyruvate: step 4/4.</text>
</comment>
<evidence type="ECO:0000256" key="5">
    <source>
        <dbReference type="ARBA" id="ARBA00005072"/>
    </source>
</evidence>
<keyword evidence="14" id="KW-0808">Transferase</keyword>
<evidence type="ECO:0000256" key="6">
    <source>
        <dbReference type="ARBA" id="ARBA00009320"/>
    </source>
</evidence>
<dbReference type="AlphaFoldDB" id="A0A9X9XGF9"/>
<keyword evidence="9" id="KW-0663">Pyridoxal phosphate</keyword>
<evidence type="ECO:0000256" key="11">
    <source>
        <dbReference type="ARBA" id="ARBA00048212"/>
    </source>
</evidence>
<dbReference type="Gene3D" id="3.30.470.10">
    <property type="match status" value="1"/>
</dbReference>
<dbReference type="FunFam" id="3.20.10.10:FF:000002">
    <property type="entry name" value="D-alanine aminotransferase"/>
    <property type="match status" value="1"/>
</dbReference>
<evidence type="ECO:0000313" key="15">
    <source>
        <dbReference type="Proteomes" id="UP001138709"/>
    </source>
</evidence>
<gene>
    <name evidence="14" type="ORF">GXW74_20045</name>
</gene>